<evidence type="ECO:0000313" key="9">
    <source>
        <dbReference type="EMBL" id="KAK4760851.1"/>
    </source>
</evidence>
<dbReference type="InterPro" id="IPR012900">
    <property type="entry name" value="MFMR"/>
</dbReference>
<dbReference type="InterPro" id="IPR045314">
    <property type="entry name" value="bZIP_plant_GBF1"/>
</dbReference>
<evidence type="ECO:0000259" key="8">
    <source>
        <dbReference type="PROSITE" id="PS50217"/>
    </source>
</evidence>
<feature type="region of interest" description="Disordered" evidence="7">
    <location>
        <begin position="316"/>
        <end position="346"/>
    </location>
</feature>
<dbReference type="FunFam" id="1.20.5.170:FF:000020">
    <property type="entry name" value="BZIP transcription factor"/>
    <property type="match status" value="1"/>
</dbReference>
<dbReference type="PANTHER" id="PTHR45967">
    <property type="entry name" value="G-BOX-BINDING FACTOR 3-RELATED"/>
    <property type="match status" value="1"/>
</dbReference>
<evidence type="ECO:0000256" key="3">
    <source>
        <dbReference type="ARBA" id="ARBA00023015"/>
    </source>
</evidence>
<feature type="domain" description="BZIP" evidence="8">
    <location>
        <begin position="252"/>
        <end position="315"/>
    </location>
</feature>
<accession>A0AAN7KAS3</accession>
<reference evidence="9 10" key="1">
    <citation type="journal article" date="2023" name="Hortic Res">
        <title>Pangenome of water caltrop reveals structural variations and asymmetric subgenome divergence after allopolyploidization.</title>
        <authorList>
            <person name="Zhang X."/>
            <person name="Chen Y."/>
            <person name="Wang L."/>
            <person name="Yuan Y."/>
            <person name="Fang M."/>
            <person name="Shi L."/>
            <person name="Lu R."/>
            <person name="Comes H.P."/>
            <person name="Ma Y."/>
            <person name="Chen Y."/>
            <person name="Huang G."/>
            <person name="Zhou Y."/>
            <person name="Zheng Z."/>
            <person name="Qiu Y."/>
        </authorList>
    </citation>
    <scope>NUCLEOTIDE SEQUENCE [LARGE SCALE GENOMIC DNA]</scope>
    <source>
        <tissue evidence="9">Roots</tissue>
    </source>
</reference>
<evidence type="ECO:0000256" key="4">
    <source>
        <dbReference type="ARBA" id="ARBA00023125"/>
    </source>
</evidence>
<dbReference type="GO" id="GO:0005634">
    <property type="term" value="C:nucleus"/>
    <property type="evidence" value="ECO:0007669"/>
    <property type="project" value="UniProtKB-SubCell"/>
</dbReference>
<keyword evidence="3" id="KW-0805">Transcription regulation</keyword>
<dbReference type="Pfam" id="PF00170">
    <property type="entry name" value="bZIP_1"/>
    <property type="match status" value="1"/>
</dbReference>
<comment type="similarity">
    <text evidence="2">Belongs to the bZIP family.</text>
</comment>
<dbReference type="EMBL" id="JAXIOK010000010">
    <property type="protein sequence ID" value="KAK4760851.1"/>
    <property type="molecule type" value="Genomic_DNA"/>
</dbReference>
<dbReference type="Pfam" id="PF07777">
    <property type="entry name" value="MFMR"/>
    <property type="match status" value="1"/>
</dbReference>
<evidence type="ECO:0000313" key="10">
    <source>
        <dbReference type="Proteomes" id="UP001345219"/>
    </source>
</evidence>
<feature type="compositionally biased region" description="Polar residues" evidence="7">
    <location>
        <begin position="164"/>
        <end position="187"/>
    </location>
</feature>
<sequence length="346" mass="36907">MGTREGTTSSKSSKPASSSQELPTIPAYPDWSSPMQAYYGTGITPPFFTSTVASPTPHPYLWGNQHPMIPPYGTPVPYTAIYPHGGVYAHPNMAMTPVSAPTTNTVAEGKGAEGKDGTSSKRHKGTAGYGGKKAGQGVKATSGSGNDGDPQSIFLLFVSRDSGSEGSSDANEDNNPQEFGTSTSQDNAAGANVHPSLTGKPVSSAPATNLNIGMDVWNSSSAHGAAKIRPTVSPALVPSAMMPDQWIQDEREIKRQRRKQSNRESARRSRLRKQAECEELQAKVESLTTENSTLKGELQRLTQECETLASENNSIKEELARVHLPEPVPDLEKENSGTGQAPENEK</sequence>
<dbReference type="AlphaFoldDB" id="A0AAN7KAS3"/>
<evidence type="ECO:0000256" key="2">
    <source>
        <dbReference type="ARBA" id="ARBA00007163"/>
    </source>
</evidence>
<dbReference type="InterPro" id="IPR004827">
    <property type="entry name" value="bZIP"/>
</dbReference>
<feature type="region of interest" description="Disordered" evidence="7">
    <location>
        <begin position="253"/>
        <end position="276"/>
    </location>
</feature>
<dbReference type="PROSITE" id="PS50217">
    <property type="entry name" value="BZIP"/>
    <property type="match status" value="1"/>
</dbReference>
<feature type="region of interest" description="Disordered" evidence="7">
    <location>
        <begin position="1"/>
        <end position="28"/>
    </location>
</feature>
<proteinExistence type="inferred from homology"/>
<dbReference type="GO" id="GO:0000976">
    <property type="term" value="F:transcription cis-regulatory region binding"/>
    <property type="evidence" value="ECO:0007669"/>
    <property type="project" value="UniProtKB-ARBA"/>
</dbReference>
<dbReference type="InterPro" id="IPR044827">
    <property type="entry name" value="GBF-like"/>
</dbReference>
<keyword evidence="6" id="KW-0539">Nucleus</keyword>
<protein>
    <recommendedName>
        <fullName evidence="8">BZIP domain-containing protein</fullName>
    </recommendedName>
</protein>
<feature type="region of interest" description="Disordered" evidence="7">
    <location>
        <begin position="99"/>
        <end position="210"/>
    </location>
</feature>
<dbReference type="GO" id="GO:0046983">
    <property type="term" value="F:protein dimerization activity"/>
    <property type="evidence" value="ECO:0007669"/>
    <property type="project" value="UniProtKB-ARBA"/>
</dbReference>
<dbReference type="Gene3D" id="1.20.5.170">
    <property type="match status" value="1"/>
</dbReference>
<gene>
    <name evidence="9" type="ORF">SAY87_005744</name>
</gene>
<organism evidence="9 10">
    <name type="scientific">Trapa incisa</name>
    <dbReference type="NCBI Taxonomy" id="236973"/>
    <lineage>
        <taxon>Eukaryota</taxon>
        <taxon>Viridiplantae</taxon>
        <taxon>Streptophyta</taxon>
        <taxon>Embryophyta</taxon>
        <taxon>Tracheophyta</taxon>
        <taxon>Spermatophyta</taxon>
        <taxon>Magnoliopsida</taxon>
        <taxon>eudicotyledons</taxon>
        <taxon>Gunneridae</taxon>
        <taxon>Pentapetalae</taxon>
        <taxon>rosids</taxon>
        <taxon>malvids</taxon>
        <taxon>Myrtales</taxon>
        <taxon>Lythraceae</taxon>
        <taxon>Trapa</taxon>
    </lineage>
</organism>
<feature type="compositionally biased region" description="Basic and acidic residues" evidence="7">
    <location>
        <begin position="261"/>
        <end position="276"/>
    </location>
</feature>
<feature type="compositionally biased region" description="Basic and acidic residues" evidence="7">
    <location>
        <begin position="110"/>
        <end position="119"/>
    </location>
</feature>
<keyword evidence="10" id="KW-1185">Reference proteome</keyword>
<evidence type="ECO:0000256" key="7">
    <source>
        <dbReference type="SAM" id="MobiDB-lite"/>
    </source>
</evidence>
<comment type="caution">
    <text evidence="9">The sequence shown here is derived from an EMBL/GenBank/DDBJ whole genome shotgun (WGS) entry which is preliminary data.</text>
</comment>
<evidence type="ECO:0000256" key="5">
    <source>
        <dbReference type="ARBA" id="ARBA00023163"/>
    </source>
</evidence>
<evidence type="ECO:0000256" key="6">
    <source>
        <dbReference type="ARBA" id="ARBA00023242"/>
    </source>
</evidence>
<feature type="compositionally biased region" description="Low complexity" evidence="7">
    <location>
        <begin position="9"/>
        <end position="19"/>
    </location>
</feature>
<dbReference type="PROSITE" id="PS00036">
    <property type="entry name" value="BZIP_BASIC"/>
    <property type="match status" value="1"/>
</dbReference>
<dbReference type="PANTHER" id="PTHR45967:SF20">
    <property type="entry name" value="G-BOX-BINDING FACTOR 1"/>
    <property type="match status" value="1"/>
</dbReference>
<dbReference type="InterPro" id="IPR046347">
    <property type="entry name" value="bZIP_sf"/>
</dbReference>
<keyword evidence="5" id="KW-0804">Transcription</keyword>
<feature type="compositionally biased region" description="Polar residues" evidence="7">
    <location>
        <begin position="336"/>
        <end position="346"/>
    </location>
</feature>
<evidence type="ECO:0000256" key="1">
    <source>
        <dbReference type="ARBA" id="ARBA00004123"/>
    </source>
</evidence>
<dbReference type="SUPFAM" id="SSF57959">
    <property type="entry name" value="Leucine zipper domain"/>
    <property type="match status" value="1"/>
</dbReference>
<dbReference type="CDD" id="cd14702">
    <property type="entry name" value="bZIP_plant_GBF1"/>
    <property type="match status" value="1"/>
</dbReference>
<dbReference type="Proteomes" id="UP001345219">
    <property type="component" value="Chromosome 5"/>
</dbReference>
<dbReference type="GO" id="GO:0003700">
    <property type="term" value="F:DNA-binding transcription factor activity"/>
    <property type="evidence" value="ECO:0007669"/>
    <property type="project" value="InterPro"/>
</dbReference>
<comment type="subcellular location">
    <subcellularLocation>
        <location evidence="1">Nucleus</location>
    </subcellularLocation>
</comment>
<dbReference type="SMART" id="SM00338">
    <property type="entry name" value="BRLZ"/>
    <property type="match status" value="1"/>
</dbReference>
<keyword evidence="4" id="KW-0238">DNA-binding</keyword>
<feature type="compositionally biased region" description="Basic and acidic residues" evidence="7">
    <location>
        <begin position="316"/>
        <end position="335"/>
    </location>
</feature>
<name>A0AAN7KAS3_9MYRT</name>